<dbReference type="PANTHER" id="PTHR43540:SF9">
    <property type="entry name" value="FAMILY HYDROLASE, PUTATIVE (AFU_ORTHOLOGUE AFUA_2G08700)-RELATED"/>
    <property type="match status" value="1"/>
</dbReference>
<comment type="similarity">
    <text evidence="1">Belongs to the isochorismatase family.</text>
</comment>
<reference evidence="5" key="1">
    <citation type="journal article" date="2019" name="Int. J. Syst. Evol. Microbiol.">
        <title>The Global Catalogue of Microorganisms (GCM) 10K type strain sequencing project: providing services to taxonomists for standard genome sequencing and annotation.</title>
        <authorList>
            <consortium name="The Broad Institute Genomics Platform"/>
            <consortium name="The Broad Institute Genome Sequencing Center for Infectious Disease"/>
            <person name="Wu L."/>
            <person name="Ma J."/>
        </authorList>
    </citation>
    <scope>NUCLEOTIDE SEQUENCE [LARGE SCALE GENOMIC DNA]</scope>
    <source>
        <strain evidence="5">PCU 280</strain>
    </source>
</reference>
<protein>
    <submittedName>
        <fullName evidence="4">Cysteine hydrolase family protein</fullName>
    </submittedName>
</protein>
<evidence type="ECO:0000256" key="1">
    <source>
        <dbReference type="ARBA" id="ARBA00006336"/>
    </source>
</evidence>
<dbReference type="SUPFAM" id="SSF52499">
    <property type="entry name" value="Isochorismatase-like hydrolases"/>
    <property type="match status" value="1"/>
</dbReference>
<dbReference type="InterPro" id="IPR000868">
    <property type="entry name" value="Isochorismatase-like_dom"/>
</dbReference>
<proteinExistence type="inferred from homology"/>
<keyword evidence="5" id="KW-1185">Reference proteome</keyword>
<dbReference type="CDD" id="cd00431">
    <property type="entry name" value="cysteine_hydrolases"/>
    <property type="match status" value="1"/>
</dbReference>
<gene>
    <name evidence="4" type="ORF">ACFP56_13795</name>
</gene>
<dbReference type="EMBL" id="JBHSTE010000004">
    <property type="protein sequence ID" value="MFC6333695.1"/>
    <property type="molecule type" value="Genomic_DNA"/>
</dbReference>
<comment type="caution">
    <text evidence="4">The sequence shown here is derived from an EMBL/GenBank/DDBJ whole genome shotgun (WGS) entry which is preliminary data.</text>
</comment>
<dbReference type="Gene3D" id="3.40.50.850">
    <property type="entry name" value="Isochorismatase-like"/>
    <property type="match status" value="1"/>
</dbReference>
<name>A0ABW1V8E5_9BACL</name>
<dbReference type="RefSeq" id="WP_379235428.1">
    <property type="nucleotide sequence ID" value="NZ_JBHSTE010000004.1"/>
</dbReference>
<dbReference type="InterPro" id="IPR050272">
    <property type="entry name" value="Isochorismatase-like_hydrls"/>
</dbReference>
<feature type="domain" description="Isochorismatase-like" evidence="3">
    <location>
        <begin position="46"/>
        <end position="229"/>
    </location>
</feature>
<evidence type="ECO:0000259" key="3">
    <source>
        <dbReference type="Pfam" id="PF00857"/>
    </source>
</evidence>
<dbReference type="InterPro" id="IPR036380">
    <property type="entry name" value="Isochorismatase-like_sf"/>
</dbReference>
<keyword evidence="2 4" id="KW-0378">Hydrolase</keyword>
<dbReference type="PANTHER" id="PTHR43540">
    <property type="entry name" value="PEROXYUREIDOACRYLATE/UREIDOACRYLATE AMIDOHYDROLASE-RELATED"/>
    <property type="match status" value="1"/>
</dbReference>
<dbReference type="Proteomes" id="UP001596233">
    <property type="component" value="Unassembled WGS sequence"/>
</dbReference>
<dbReference type="Pfam" id="PF00857">
    <property type="entry name" value="Isochorismatase"/>
    <property type="match status" value="1"/>
</dbReference>
<accession>A0ABW1V8E5</accession>
<evidence type="ECO:0000256" key="2">
    <source>
        <dbReference type="ARBA" id="ARBA00022801"/>
    </source>
</evidence>
<sequence>MRFGNRANYWIVEDGHFDVSRGAEQTATIELEGEEKQTLSFDPKRSAFVVVDMQNYFCSPLLGRPEGALKLVPAIVSAVASCRALGIMVVWVNWGHRPGIDNVPPSLLYAWQRSGRPGIGQPLPDDLGLTLVKGSWSAALIDELMEVYEETDPWVDKYRISGFPGTTLDAVLRANGIQTLFHAGVNTDQCVMDTIHDAAFLGYDNVLLQDCTATTSPPYVLEGSLYNMRSKAFTSTSVSLKEAALLNI</sequence>
<dbReference type="GO" id="GO:0016787">
    <property type="term" value="F:hydrolase activity"/>
    <property type="evidence" value="ECO:0007669"/>
    <property type="project" value="UniProtKB-KW"/>
</dbReference>
<evidence type="ECO:0000313" key="4">
    <source>
        <dbReference type="EMBL" id="MFC6333695.1"/>
    </source>
</evidence>
<evidence type="ECO:0000313" key="5">
    <source>
        <dbReference type="Proteomes" id="UP001596233"/>
    </source>
</evidence>
<organism evidence="4 5">
    <name type="scientific">Paenibacillus septentrionalis</name>
    <dbReference type="NCBI Taxonomy" id="429342"/>
    <lineage>
        <taxon>Bacteria</taxon>
        <taxon>Bacillati</taxon>
        <taxon>Bacillota</taxon>
        <taxon>Bacilli</taxon>
        <taxon>Bacillales</taxon>
        <taxon>Paenibacillaceae</taxon>
        <taxon>Paenibacillus</taxon>
    </lineage>
</organism>